<sequence length="122" mass="13680">MSAPGQSDSERQLAERLKQFYERPESIAVAHRHMLWRETVAGHVTMAKLNSLAVLRVQALVTQHDYEVAVHELATENVIPLADMRILAEGAYEARRCYYLAAELIPIALGDWYPAGETNCGN</sequence>
<evidence type="ECO:0000313" key="1">
    <source>
        <dbReference type="EMBL" id="MDE8651435.1"/>
    </source>
</evidence>
<evidence type="ECO:0000313" key="2">
    <source>
        <dbReference type="Proteomes" id="UP001216253"/>
    </source>
</evidence>
<dbReference type="RefSeq" id="WP_275227531.1">
    <property type="nucleotide sequence ID" value="NZ_JARESE010000015.1"/>
</dbReference>
<protein>
    <submittedName>
        <fullName evidence="1">Uncharacterized protein</fullName>
    </submittedName>
</protein>
<keyword evidence="2" id="KW-1185">Reference proteome</keyword>
<reference evidence="1 2" key="1">
    <citation type="submission" date="2023-03" db="EMBL/GenBank/DDBJ databases">
        <title>NovoSphingobium album sp. nov. isolated from polycyclic aromatic hydrocarbons- and heavy-metal polluted soil.</title>
        <authorList>
            <person name="Liu Z."/>
            <person name="Wang K."/>
        </authorList>
    </citation>
    <scope>NUCLEOTIDE SEQUENCE [LARGE SCALE GENOMIC DNA]</scope>
    <source>
        <strain evidence="1 2">H3SJ31-1</strain>
    </source>
</reference>
<organism evidence="1 2">
    <name type="scientific">Novosphingobium album</name>
    <name type="common">ex Liu et al. 2023</name>
    <dbReference type="NCBI Taxonomy" id="3031130"/>
    <lineage>
        <taxon>Bacteria</taxon>
        <taxon>Pseudomonadati</taxon>
        <taxon>Pseudomonadota</taxon>
        <taxon>Alphaproteobacteria</taxon>
        <taxon>Sphingomonadales</taxon>
        <taxon>Sphingomonadaceae</taxon>
        <taxon>Novosphingobium</taxon>
    </lineage>
</organism>
<accession>A0ABT5WN19</accession>
<name>A0ABT5WN19_9SPHN</name>
<dbReference type="Proteomes" id="UP001216253">
    <property type="component" value="Unassembled WGS sequence"/>
</dbReference>
<gene>
    <name evidence="1" type="ORF">PYV00_06830</name>
</gene>
<comment type="caution">
    <text evidence="1">The sequence shown here is derived from an EMBL/GenBank/DDBJ whole genome shotgun (WGS) entry which is preliminary data.</text>
</comment>
<proteinExistence type="predicted"/>
<dbReference type="EMBL" id="JARESE010000015">
    <property type="protein sequence ID" value="MDE8651435.1"/>
    <property type="molecule type" value="Genomic_DNA"/>
</dbReference>